<evidence type="ECO:0000256" key="12">
    <source>
        <dbReference type="SAM" id="SignalP"/>
    </source>
</evidence>
<dbReference type="InParanoid" id="A0A4W3J3U2"/>
<name>A0A4W3J3U2_CALMI</name>
<dbReference type="KEGG" id="cmk:103184570"/>
<proteinExistence type="inferred from homology"/>
<evidence type="ECO:0000256" key="3">
    <source>
        <dbReference type="ARBA" id="ARBA00022676"/>
    </source>
</evidence>
<dbReference type="InterPro" id="IPR003406">
    <property type="entry name" value="Glyco_trans_14"/>
</dbReference>
<evidence type="ECO:0000313" key="13">
    <source>
        <dbReference type="Ensembl" id="ENSCMIP00000027290.1"/>
    </source>
</evidence>
<evidence type="ECO:0000256" key="11">
    <source>
        <dbReference type="SAM" id="MobiDB-lite"/>
    </source>
</evidence>
<dbReference type="AlphaFoldDB" id="A0A4W3J3U2"/>
<comment type="subcellular location">
    <subcellularLocation>
        <location evidence="1">Golgi apparatus membrane</location>
        <topology evidence="1">Single-pass type II membrane protein</topology>
    </subcellularLocation>
</comment>
<dbReference type="Proteomes" id="UP000314986">
    <property type="component" value="Unassembled WGS sequence"/>
</dbReference>
<comment type="pathway">
    <text evidence="2">Protein modification; protein glycosylation.</text>
</comment>
<dbReference type="GO" id="GO:0007179">
    <property type="term" value="P:transforming growth factor beta receptor signaling pathway"/>
    <property type="evidence" value="ECO:0007669"/>
    <property type="project" value="TreeGrafter"/>
</dbReference>
<dbReference type="GeneID" id="103184570"/>
<reference evidence="14" key="1">
    <citation type="journal article" date="2006" name="Science">
        <title>Ancient noncoding elements conserved in the human genome.</title>
        <authorList>
            <person name="Venkatesh B."/>
            <person name="Kirkness E.F."/>
            <person name="Loh Y.H."/>
            <person name="Halpern A.L."/>
            <person name="Lee A.P."/>
            <person name="Johnson J."/>
            <person name="Dandona N."/>
            <person name="Viswanathan L.D."/>
            <person name="Tay A."/>
            <person name="Venter J.C."/>
            <person name="Strausberg R.L."/>
            <person name="Brenner S."/>
        </authorList>
    </citation>
    <scope>NUCLEOTIDE SEQUENCE [LARGE SCALE GENOMIC DNA]</scope>
</reference>
<keyword evidence="4" id="KW-0808">Transferase</keyword>
<evidence type="ECO:0000256" key="9">
    <source>
        <dbReference type="ARBA" id="ARBA00023180"/>
    </source>
</evidence>
<feature type="compositionally biased region" description="Pro residues" evidence="11">
    <location>
        <begin position="34"/>
        <end position="45"/>
    </location>
</feature>
<gene>
    <name evidence="13" type="primary">LOC103184570</name>
</gene>
<dbReference type="OMA" id="VRAICIY"/>
<evidence type="ECO:0000256" key="2">
    <source>
        <dbReference type="ARBA" id="ARBA00004922"/>
    </source>
</evidence>
<evidence type="ECO:0000256" key="8">
    <source>
        <dbReference type="ARBA" id="ARBA00023136"/>
    </source>
</evidence>
<sequence>MRCGSVLAAVGALGFLSVLWLHPGRRSGPRRPGGDPPHPTSPGPPALRWESVCEPLLRGEGGGAFRWDRAGPGAPARPVLPAADYCRRLASDSFSSRFPADREETDFPLAFVVTAHKDFETLEWLFRAIYRPHNLYCFHVDPKSPAVFKERVDTLERCYPNVFLVSKSEPVIYAGFSRLQADINCMRDLLAADDRWRYVINLCGQDYPLKTNLEIVRHLKAFKGKNLTPGILPPGFAKQRTAFVFKSVLSRSHSRVVKTNKLKARPPHGLTIYFGSAYYALTRGFVSFLFEDRRALDLLEWSKDTYSPDEHYWVTLNRIPGVPGSMPSATWDGNLRAIKWQGLKAGEKCYGHYVRAICIYGTGDLNWLDAEDSLFANKFELHRYPPTLECLEYRIHKQALNLSTHSDTN</sequence>
<dbReference type="Pfam" id="PF02485">
    <property type="entry name" value="Branch"/>
    <property type="match status" value="1"/>
</dbReference>
<feature type="region of interest" description="Disordered" evidence="11">
    <location>
        <begin position="26"/>
        <end position="46"/>
    </location>
</feature>
<evidence type="ECO:0000256" key="1">
    <source>
        <dbReference type="ARBA" id="ARBA00004323"/>
    </source>
</evidence>
<comment type="similarity">
    <text evidence="10">Belongs to the glycosyltransferase 14 family.</text>
</comment>
<dbReference type="GeneTree" id="ENSGT00940000156849"/>
<evidence type="ECO:0000256" key="7">
    <source>
        <dbReference type="ARBA" id="ARBA00022989"/>
    </source>
</evidence>
<evidence type="ECO:0000256" key="6">
    <source>
        <dbReference type="ARBA" id="ARBA00022968"/>
    </source>
</evidence>
<feature type="signal peptide" evidence="12">
    <location>
        <begin position="1"/>
        <end position="26"/>
    </location>
</feature>
<reference evidence="13" key="5">
    <citation type="submission" date="2025-09" db="UniProtKB">
        <authorList>
            <consortium name="Ensembl"/>
        </authorList>
    </citation>
    <scope>IDENTIFICATION</scope>
</reference>
<keyword evidence="7" id="KW-1133">Transmembrane helix</keyword>
<evidence type="ECO:0000256" key="4">
    <source>
        <dbReference type="ARBA" id="ARBA00022679"/>
    </source>
</evidence>
<keyword evidence="14" id="KW-1185">Reference proteome</keyword>
<dbReference type="GO" id="GO:0000139">
    <property type="term" value="C:Golgi membrane"/>
    <property type="evidence" value="ECO:0007669"/>
    <property type="project" value="UniProtKB-SubCell"/>
</dbReference>
<reference evidence="14" key="2">
    <citation type="journal article" date="2007" name="PLoS Biol.">
        <title>Survey sequencing and comparative analysis of the elephant shark (Callorhinchus milii) genome.</title>
        <authorList>
            <person name="Venkatesh B."/>
            <person name="Kirkness E.F."/>
            <person name="Loh Y.H."/>
            <person name="Halpern A.L."/>
            <person name="Lee A.P."/>
            <person name="Johnson J."/>
            <person name="Dandona N."/>
            <person name="Viswanathan L.D."/>
            <person name="Tay A."/>
            <person name="Venter J.C."/>
            <person name="Strausberg R.L."/>
            <person name="Brenner S."/>
        </authorList>
    </citation>
    <scope>NUCLEOTIDE SEQUENCE [LARGE SCALE GENOMIC DNA]</scope>
</reference>
<dbReference type="PANTHER" id="PTHR19297">
    <property type="entry name" value="GLYCOSYLTRANSFERASE 14 FAMILY MEMBER"/>
    <property type="match status" value="1"/>
</dbReference>
<accession>A0A4W3J3U2</accession>
<dbReference type="GO" id="GO:0008375">
    <property type="term" value="F:acetylglucosaminyltransferase activity"/>
    <property type="evidence" value="ECO:0007669"/>
    <property type="project" value="TreeGrafter"/>
</dbReference>
<evidence type="ECO:0000256" key="10">
    <source>
        <dbReference type="ARBA" id="ARBA00038150"/>
    </source>
</evidence>
<keyword evidence="12" id="KW-0732">Signal</keyword>
<organism evidence="13 14">
    <name type="scientific">Callorhinchus milii</name>
    <name type="common">Ghost shark</name>
    <dbReference type="NCBI Taxonomy" id="7868"/>
    <lineage>
        <taxon>Eukaryota</taxon>
        <taxon>Metazoa</taxon>
        <taxon>Chordata</taxon>
        <taxon>Craniata</taxon>
        <taxon>Vertebrata</taxon>
        <taxon>Chondrichthyes</taxon>
        <taxon>Holocephali</taxon>
        <taxon>Chimaeriformes</taxon>
        <taxon>Callorhinchidae</taxon>
        <taxon>Callorhinchus</taxon>
    </lineage>
</organism>
<keyword evidence="3" id="KW-0328">Glycosyltransferase</keyword>
<dbReference type="Ensembl" id="ENSCMIT00000027726.1">
    <property type="protein sequence ID" value="ENSCMIP00000027290.1"/>
    <property type="gene ID" value="ENSCMIG00000011887.1"/>
</dbReference>
<keyword evidence="9" id="KW-0325">Glycoprotein</keyword>
<reference evidence="14" key="3">
    <citation type="journal article" date="2014" name="Nature">
        <title>Elephant shark genome provides unique insights into gnathostome evolution.</title>
        <authorList>
            <consortium name="International Elephant Shark Genome Sequencing Consortium"/>
            <person name="Venkatesh B."/>
            <person name="Lee A.P."/>
            <person name="Ravi V."/>
            <person name="Maurya A.K."/>
            <person name="Lian M.M."/>
            <person name="Swann J.B."/>
            <person name="Ohta Y."/>
            <person name="Flajnik M.F."/>
            <person name="Sutoh Y."/>
            <person name="Kasahara M."/>
            <person name="Hoon S."/>
            <person name="Gangu V."/>
            <person name="Roy S.W."/>
            <person name="Irimia M."/>
            <person name="Korzh V."/>
            <person name="Kondrychyn I."/>
            <person name="Lim Z.W."/>
            <person name="Tay B.H."/>
            <person name="Tohari S."/>
            <person name="Kong K.W."/>
            <person name="Ho S."/>
            <person name="Lorente-Galdos B."/>
            <person name="Quilez J."/>
            <person name="Marques-Bonet T."/>
            <person name="Raney B.J."/>
            <person name="Ingham P.W."/>
            <person name="Tay A."/>
            <person name="Hillier L.W."/>
            <person name="Minx P."/>
            <person name="Boehm T."/>
            <person name="Wilson R.K."/>
            <person name="Brenner S."/>
            <person name="Warren W.C."/>
        </authorList>
    </citation>
    <scope>NUCLEOTIDE SEQUENCE [LARGE SCALE GENOMIC DNA]</scope>
</reference>
<reference evidence="13" key="4">
    <citation type="submission" date="2025-08" db="UniProtKB">
        <authorList>
            <consortium name="Ensembl"/>
        </authorList>
    </citation>
    <scope>IDENTIFICATION</scope>
</reference>
<evidence type="ECO:0000313" key="14">
    <source>
        <dbReference type="Proteomes" id="UP000314986"/>
    </source>
</evidence>
<keyword evidence="6" id="KW-0735">Signal-anchor</keyword>
<keyword evidence="5" id="KW-0812">Transmembrane</keyword>
<dbReference type="OrthoDB" id="2019572at2759"/>
<keyword evidence="8" id="KW-0472">Membrane</keyword>
<protein>
    <submittedName>
        <fullName evidence="13">Glucosaminyl (N-acetyl) transferase 2 (I blood group)</fullName>
    </submittedName>
</protein>
<dbReference type="PANTHER" id="PTHR19297:SF183">
    <property type="entry name" value="N-ACETYLLACTOSAMINIDE BETA-1,6-N-ACETYLGLUCOSAMINYL-TRANSFERASE"/>
    <property type="match status" value="1"/>
</dbReference>
<feature type="chain" id="PRO_5021304484" evidence="12">
    <location>
        <begin position="27"/>
        <end position="409"/>
    </location>
</feature>
<dbReference type="STRING" id="7868.ENSCMIP00000027290"/>
<evidence type="ECO:0000256" key="5">
    <source>
        <dbReference type="ARBA" id="ARBA00022692"/>
    </source>
</evidence>